<dbReference type="AlphaFoldDB" id="A0A6C0ATK4"/>
<dbReference type="EMBL" id="MN740807">
    <property type="protein sequence ID" value="QHS82896.1"/>
    <property type="molecule type" value="Genomic_DNA"/>
</dbReference>
<dbReference type="Gene3D" id="3.30.160.60">
    <property type="entry name" value="Classic Zinc Finger"/>
    <property type="match status" value="1"/>
</dbReference>
<dbReference type="PROSITE" id="PS50157">
    <property type="entry name" value="ZINC_FINGER_C2H2_2"/>
    <property type="match status" value="1"/>
</dbReference>
<evidence type="ECO:0000313" key="2">
    <source>
        <dbReference type="EMBL" id="QHS82896.1"/>
    </source>
</evidence>
<feature type="domain" description="C2H2-type" evidence="1">
    <location>
        <begin position="62"/>
        <end position="93"/>
    </location>
</feature>
<reference evidence="2" key="1">
    <citation type="journal article" date="2020" name="Nature">
        <title>Giant virus diversity and host interactions through global metagenomics.</title>
        <authorList>
            <person name="Schulz F."/>
            <person name="Roux S."/>
            <person name="Paez-Espino D."/>
            <person name="Jungbluth S."/>
            <person name="Walsh D.A."/>
            <person name="Denef V.J."/>
            <person name="McMahon K.D."/>
            <person name="Konstantinidis K.T."/>
            <person name="Eloe-Fadrosh E.A."/>
            <person name="Kyrpides N.C."/>
            <person name="Woyke T."/>
        </authorList>
    </citation>
    <scope>NUCLEOTIDE SEQUENCE</scope>
    <source>
        <strain evidence="2">GVMAG-S-1101171-111</strain>
    </source>
</reference>
<accession>A0A6C0ATK4</accession>
<protein>
    <recommendedName>
        <fullName evidence="1">C2H2-type domain-containing protein</fullName>
    </recommendedName>
</protein>
<organism evidence="2">
    <name type="scientific">viral metagenome</name>
    <dbReference type="NCBI Taxonomy" id="1070528"/>
    <lineage>
        <taxon>unclassified sequences</taxon>
        <taxon>metagenomes</taxon>
        <taxon>organismal metagenomes</taxon>
    </lineage>
</organism>
<sequence>MVTESSQKVANKYYCEICDYGTSKTNNYKKHLMTTKHEQVTLCNKNVAKVAIEQNTDDISSYSCEICLKKYITRSGLWRHKKKCSPNETKHEPPAENTMALTSSHIDNHLIIELIKQNGEILKQLAEINVHRCKIEQTRFSNSNEDN</sequence>
<dbReference type="InterPro" id="IPR013087">
    <property type="entry name" value="Znf_C2H2_type"/>
</dbReference>
<dbReference type="SMART" id="SM00355">
    <property type="entry name" value="ZnF_C2H2"/>
    <property type="match status" value="2"/>
</dbReference>
<proteinExistence type="predicted"/>
<name>A0A6C0ATK4_9ZZZZ</name>
<evidence type="ECO:0000259" key="1">
    <source>
        <dbReference type="PROSITE" id="PS50157"/>
    </source>
</evidence>